<feature type="domain" description="Amine oxidase" evidence="1">
    <location>
        <begin position="15"/>
        <end position="273"/>
    </location>
</feature>
<dbReference type="Pfam" id="PF01593">
    <property type="entry name" value="Amino_oxidase"/>
    <property type="match status" value="1"/>
</dbReference>
<dbReference type="Proteomes" id="UP000063429">
    <property type="component" value="Chromosome"/>
</dbReference>
<dbReference type="SUPFAM" id="SSF51905">
    <property type="entry name" value="FAD/NAD(P)-binding domain"/>
    <property type="match status" value="1"/>
</dbReference>
<name>A0ABN4HRJ9_9BURK</name>
<dbReference type="EMBL" id="CP011409">
    <property type="protein sequence ID" value="AKZ61555.1"/>
    <property type="molecule type" value="Genomic_DNA"/>
</dbReference>
<dbReference type="InterPro" id="IPR036188">
    <property type="entry name" value="FAD/NAD-bd_sf"/>
</dbReference>
<gene>
    <name evidence="2" type="ORF">F506_01690</name>
</gene>
<proteinExistence type="predicted"/>
<dbReference type="PANTHER" id="PTHR42923">
    <property type="entry name" value="PROTOPORPHYRINOGEN OXIDASE"/>
    <property type="match status" value="1"/>
</dbReference>
<dbReference type="Gene3D" id="3.30.70.1990">
    <property type="match status" value="1"/>
</dbReference>
<dbReference type="InterPro" id="IPR002937">
    <property type="entry name" value="Amino_oxidase"/>
</dbReference>
<dbReference type="Gene3D" id="1.10.405.20">
    <property type="match status" value="1"/>
</dbReference>
<organism evidence="2 3">
    <name type="scientific">Herbaspirillum hiltneri N3</name>
    <dbReference type="NCBI Taxonomy" id="1262470"/>
    <lineage>
        <taxon>Bacteria</taxon>
        <taxon>Pseudomonadati</taxon>
        <taxon>Pseudomonadota</taxon>
        <taxon>Betaproteobacteria</taxon>
        <taxon>Burkholderiales</taxon>
        <taxon>Oxalobacteraceae</taxon>
        <taxon>Herbaspirillum</taxon>
    </lineage>
</organism>
<reference evidence="3" key="1">
    <citation type="journal article" date="2015" name="Genome Announc.">
        <title>Complete Genome Sequence of Herbaspirillum hiltneri N3 (DSM 17495), Isolated from Surface-Sterilized Wheat Roots.</title>
        <authorList>
            <person name="Guizelini D."/>
            <person name="Saizaki P.M."/>
            <person name="Coimbra N.A."/>
            <person name="Weiss V.A."/>
            <person name="Faoro H."/>
            <person name="Sfeir M.Z."/>
            <person name="Baura V.A."/>
            <person name="Monteiro R.A."/>
            <person name="Chubatsu L.S."/>
            <person name="Souza E.M."/>
            <person name="Cruz L.M."/>
            <person name="Pedrosa F.O."/>
            <person name="Raittz R.T."/>
            <person name="Marchaukoski J.N."/>
            <person name="Steffens M.B."/>
        </authorList>
    </citation>
    <scope>NUCLEOTIDE SEQUENCE [LARGE SCALE GENOMIC DNA]</scope>
    <source>
        <strain evidence="3">N3</strain>
    </source>
</reference>
<evidence type="ECO:0000259" key="1">
    <source>
        <dbReference type="Pfam" id="PF01593"/>
    </source>
</evidence>
<sequence>MTQARQKIAVIGTGISGLASAYFLAREHDVVLYEAGSYIGGHTNTVDVTLEGRTFPVDTGFLVFNEATYPNLIALLEELGVDSYATDMSFGVSLDDGKFEWAGTSLDTVFAQRRRLMSPAFVGMLRDILRFNRAAGSNLAASLAAPASAPVTLAQLLADGNYGAMFRDAYLLPMAAAIWSSAPADILQFPAATFLRFCLNHGLLQINDRPQWRTVRGGAREYVRRIAATLPTVRLNTEVLAVLRSDEGVTVRTHGGYEQFDSVVIATHAPDTLKMLADADAAERDLLSAVRYQANTAYLHTDLSLMPRRRKVWSSWNYLGDAAAAKDGARAVCVSYWLNRLQALPCKSAVMVTLNPFAPPAADKTIARFDYQHPVFDQTAISAQAGLTSIQGRRRTWFAGAWTGYGFHEDGLKSALRVVADFGQAPIWARV</sequence>
<protein>
    <submittedName>
        <fullName evidence="2">NADH-ubiquinone oxidoreductase subunit 6</fullName>
    </submittedName>
</protein>
<evidence type="ECO:0000313" key="3">
    <source>
        <dbReference type="Proteomes" id="UP000063429"/>
    </source>
</evidence>
<dbReference type="RefSeq" id="WP_053195060.1">
    <property type="nucleotide sequence ID" value="NZ_CP011409.1"/>
</dbReference>
<dbReference type="PANTHER" id="PTHR42923:SF17">
    <property type="entry name" value="AMINE OXIDASE DOMAIN-CONTAINING PROTEIN"/>
    <property type="match status" value="1"/>
</dbReference>
<accession>A0ABN4HRJ9</accession>
<dbReference type="InterPro" id="IPR050464">
    <property type="entry name" value="Zeta_carotene_desat/Oxidored"/>
</dbReference>
<keyword evidence="3" id="KW-1185">Reference proteome</keyword>
<dbReference type="Gene3D" id="3.50.50.60">
    <property type="entry name" value="FAD/NAD(P)-binding domain"/>
    <property type="match status" value="1"/>
</dbReference>
<evidence type="ECO:0000313" key="2">
    <source>
        <dbReference type="EMBL" id="AKZ61555.1"/>
    </source>
</evidence>